<sequence length="195" mass="21481">MPESNKPVGNQGLRWGIRRSQRAAVLRPQCNGENLSAGVPALRRDRTTHQQSDEVPNQAFTWMLPREVPFCGQIQARGAWWECASSIAASCRAHNCGTPQGSEPDKPTSGAPPLIRWPNLPSPELEKSRLVSWANQARGTNALNLPVLRGRSMAQEHAVPALIWLWPHHNFRTSRPPAAVCFPPSPTGTVLKGHE</sequence>
<organism evidence="1 2">
    <name type="scientific">Pleurodeles waltl</name>
    <name type="common">Iberian ribbed newt</name>
    <dbReference type="NCBI Taxonomy" id="8319"/>
    <lineage>
        <taxon>Eukaryota</taxon>
        <taxon>Metazoa</taxon>
        <taxon>Chordata</taxon>
        <taxon>Craniata</taxon>
        <taxon>Vertebrata</taxon>
        <taxon>Euteleostomi</taxon>
        <taxon>Amphibia</taxon>
        <taxon>Batrachia</taxon>
        <taxon>Caudata</taxon>
        <taxon>Salamandroidea</taxon>
        <taxon>Salamandridae</taxon>
        <taxon>Pleurodelinae</taxon>
        <taxon>Pleurodeles</taxon>
    </lineage>
</organism>
<name>A0AAV7NP98_PLEWA</name>
<gene>
    <name evidence="1" type="ORF">NDU88_006063</name>
</gene>
<proteinExistence type="predicted"/>
<comment type="caution">
    <text evidence="1">The sequence shown here is derived from an EMBL/GenBank/DDBJ whole genome shotgun (WGS) entry which is preliminary data.</text>
</comment>
<dbReference type="Proteomes" id="UP001066276">
    <property type="component" value="Chromosome 8"/>
</dbReference>
<reference evidence="1" key="1">
    <citation type="journal article" date="2022" name="bioRxiv">
        <title>Sequencing and chromosome-scale assembly of the giantPleurodeles waltlgenome.</title>
        <authorList>
            <person name="Brown T."/>
            <person name="Elewa A."/>
            <person name="Iarovenko S."/>
            <person name="Subramanian E."/>
            <person name="Araus A.J."/>
            <person name="Petzold A."/>
            <person name="Susuki M."/>
            <person name="Suzuki K.-i.T."/>
            <person name="Hayashi T."/>
            <person name="Toyoda A."/>
            <person name="Oliveira C."/>
            <person name="Osipova E."/>
            <person name="Leigh N.D."/>
            <person name="Simon A."/>
            <person name="Yun M.H."/>
        </authorList>
    </citation>
    <scope>NUCLEOTIDE SEQUENCE</scope>
    <source>
        <strain evidence="1">20211129_DDA</strain>
        <tissue evidence="1">Liver</tissue>
    </source>
</reference>
<accession>A0AAV7NP98</accession>
<evidence type="ECO:0000313" key="1">
    <source>
        <dbReference type="EMBL" id="KAJ1117867.1"/>
    </source>
</evidence>
<protein>
    <submittedName>
        <fullName evidence="1">Uncharacterized protein</fullName>
    </submittedName>
</protein>
<evidence type="ECO:0000313" key="2">
    <source>
        <dbReference type="Proteomes" id="UP001066276"/>
    </source>
</evidence>
<keyword evidence="2" id="KW-1185">Reference proteome</keyword>
<dbReference type="EMBL" id="JANPWB010000012">
    <property type="protein sequence ID" value="KAJ1117867.1"/>
    <property type="molecule type" value="Genomic_DNA"/>
</dbReference>
<dbReference type="AlphaFoldDB" id="A0AAV7NP98"/>